<dbReference type="InterPro" id="IPR010810">
    <property type="entry name" value="Flagellin_hook_IN_motif"/>
</dbReference>
<evidence type="ECO:0000256" key="5">
    <source>
        <dbReference type="RuleBase" id="RU362066"/>
    </source>
</evidence>
<dbReference type="InterPro" id="IPR040026">
    <property type="entry name" value="FliD"/>
</dbReference>
<accession>A0A328AXA1</accession>
<dbReference type="InterPro" id="IPR003481">
    <property type="entry name" value="FliD_N"/>
</dbReference>
<organism evidence="8 9">
    <name type="scientific">Phenylobacterium hankyongense</name>
    <dbReference type="NCBI Taxonomy" id="1813876"/>
    <lineage>
        <taxon>Bacteria</taxon>
        <taxon>Pseudomonadati</taxon>
        <taxon>Pseudomonadota</taxon>
        <taxon>Alphaproteobacteria</taxon>
        <taxon>Caulobacterales</taxon>
        <taxon>Caulobacteraceae</taxon>
        <taxon>Phenylobacterium</taxon>
    </lineage>
</organism>
<keyword evidence="5" id="KW-0964">Secreted</keyword>
<evidence type="ECO:0000259" key="7">
    <source>
        <dbReference type="Pfam" id="PF07195"/>
    </source>
</evidence>
<name>A0A328AXA1_9CAUL</name>
<dbReference type="Pfam" id="PF07195">
    <property type="entry name" value="FliD_C"/>
    <property type="match status" value="1"/>
</dbReference>
<dbReference type="RefSeq" id="WP_111456896.1">
    <property type="nucleotide sequence ID" value="NZ_QFYP01000001.1"/>
</dbReference>
<dbReference type="GO" id="GO:0009424">
    <property type="term" value="C:bacterial-type flagellum hook"/>
    <property type="evidence" value="ECO:0007669"/>
    <property type="project" value="UniProtKB-UniRule"/>
</dbReference>
<keyword evidence="8" id="KW-0282">Flagellum</keyword>
<evidence type="ECO:0000259" key="6">
    <source>
        <dbReference type="Pfam" id="PF02465"/>
    </source>
</evidence>
<dbReference type="GO" id="GO:0071973">
    <property type="term" value="P:bacterial-type flagellum-dependent cell motility"/>
    <property type="evidence" value="ECO:0007669"/>
    <property type="project" value="TreeGrafter"/>
</dbReference>
<dbReference type="Pfam" id="PF02465">
    <property type="entry name" value="FliD_N"/>
    <property type="match status" value="1"/>
</dbReference>
<dbReference type="InterPro" id="IPR010809">
    <property type="entry name" value="FliD_C"/>
</dbReference>
<evidence type="ECO:0000256" key="3">
    <source>
        <dbReference type="ARBA" id="ARBA00023054"/>
    </source>
</evidence>
<reference evidence="9" key="1">
    <citation type="submission" date="2018-05" db="EMBL/GenBank/DDBJ databases">
        <authorList>
            <person name="Li X."/>
        </authorList>
    </citation>
    <scope>NUCLEOTIDE SEQUENCE [LARGE SCALE GENOMIC DNA]</scope>
    <source>
        <strain evidence="9">HKS-05</strain>
    </source>
</reference>
<dbReference type="OrthoDB" id="9812018at2"/>
<keyword evidence="8" id="KW-0966">Cell projection</keyword>
<evidence type="ECO:0000313" key="9">
    <source>
        <dbReference type="Proteomes" id="UP000249842"/>
    </source>
</evidence>
<sequence>MTTTTTIPPATVNTSGSTTYLTGTASGLDTASLISAAVAQKTAPADTLDAKVTANTTKITAYQSLQSLITGLSTSMSQLASTTYSSVSTTTNAFQAKAVSVTASNSAAGPDIAVSADSTAAASTYTVTVDQLAAAQKVASSAMASTTALGLAGAFTLNDALGSAQTVNVTADMTLSDVASAINAVSAQSGVSASLIQVGTGSYNLVLSGNDTNQAIATSAASGADVLASLGVTDASGGFVNTLQAAQPALVTIDGTQIAGDSNNLTDAVSGLSFSLLKTTAAGQSNTMTVSPDYSSVKTAITDFITAYNALRTFVTSNQAVGADGTPASGAVLFADPLLRDASQSLNAIIAGNSAAATGAFGNLADLGITLDSANQMSLSNQTTLDNALLGNLSQVSSLFQTSFTASDSSLKLLQNTSTSGFNFTLDVTTDASGALTSASVNGDSSLFTVSGNLIVGAPGGAYAGLSFALVATGDTSINVAIAPGFANQITAFASQYGDVNTGLVQQQITSLGTQDAAWTTSSQKIRSDAAAYQTTLVNKYAAMEQEVSAAKMLQTQINALLGGSTGG</sequence>
<evidence type="ECO:0000256" key="4">
    <source>
        <dbReference type="ARBA" id="ARBA00023143"/>
    </source>
</evidence>
<evidence type="ECO:0000256" key="2">
    <source>
        <dbReference type="ARBA" id="ARBA00011255"/>
    </source>
</evidence>
<dbReference type="Proteomes" id="UP000249842">
    <property type="component" value="Unassembled WGS sequence"/>
</dbReference>
<protein>
    <recommendedName>
        <fullName evidence="5">Flagellar hook-associated protein 2</fullName>
        <shortName evidence="5">HAP2</shortName>
    </recommendedName>
    <alternativeName>
        <fullName evidence="5">Flagellar cap protein</fullName>
    </alternativeName>
</protein>
<keyword evidence="8" id="KW-0969">Cilium</keyword>
<feature type="domain" description="Flagellar hook-associated protein 2 N-terminal" evidence="6">
    <location>
        <begin position="26"/>
        <end position="136"/>
    </location>
</feature>
<comment type="subcellular location">
    <subcellularLocation>
        <location evidence="5">Secreted</location>
    </subcellularLocation>
    <subcellularLocation>
        <location evidence="5">Bacterial flagellum</location>
    </subcellularLocation>
</comment>
<keyword evidence="4 5" id="KW-0975">Bacterial flagellum</keyword>
<dbReference type="PANTHER" id="PTHR30288:SF0">
    <property type="entry name" value="FLAGELLAR HOOK-ASSOCIATED PROTEIN 2"/>
    <property type="match status" value="1"/>
</dbReference>
<dbReference type="GO" id="GO:0005576">
    <property type="term" value="C:extracellular region"/>
    <property type="evidence" value="ECO:0007669"/>
    <property type="project" value="UniProtKB-SubCell"/>
</dbReference>
<comment type="similarity">
    <text evidence="1 5">Belongs to the FliD family.</text>
</comment>
<keyword evidence="9" id="KW-1185">Reference proteome</keyword>
<evidence type="ECO:0000313" key="8">
    <source>
        <dbReference type="EMBL" id="RAK59603.1"/>
    </source>
</evidence>
<dbReference type="Pfam" id="PF07196">
    <property type="entry name" value="Flagellin_IN"/>
    <property type="match status" value="1"/>
</dbReference>
<comment type="caution">
    <text evidence="8">The sequence shown here is derived from an EMBL/GenBank/DDBJ whole genome shotgun (WGS) entry which is preliminary data.</text>
</comment>
<dbReference type="GO" id="GO:0007155">
    <property type="term" value="P:cell adhesion"/>
    <property type="evidence" value="ECO:0007669"/>
    <property type="project" value="InterPro"/>
</dbReference>
<evidence type="ECO:0000256" key="1">
    <source>
        <dbReference type="ARBA" id="ARBA00009764"/>
    </source>
</evidence>
<feature type="domain" description="Flagellar hook-associated protein 2 C-terminal" evidence="7">
    <location>
        <begin position="246"/>
        <end position="550"/>
    </location>
</feature>
<keyword evidence="3" id="KW-0175">Coiled coil</keyword>
<dbReference type="GO" id="GO:0009421">
    <property type="term" value="C:bacterial-type flagellum filament cap"/>
    <property type="evidence" value="ECO:0007669"/>
    <property type="project" value="InterPro"/>
</dbReference>
<comment type="subunit">
    <text evidence="2 5">Homopentamer.</text>
</comment>
<proteinExistence type="inferred from homology"/>
<dbReference type="EMBL" id="QFYP01000001">
    <property type="protein sequence ID" value="RAK59603.1"/>
    <property type="molecule type" value="Genomic_DNA"/>
</dbReference>
<dbReference type="AlphaFoldDB" id="A0A328AXA1"/>
<dbReference type="PANTHER" id="PTHR30288">
    <property type="entry name" value="FLAGELLAR CAP/ASSEMBLY PROTEIN FLID"/>
    <property type="match status" value="1"/>
</dbReference>
<comment type="function">
    <text evidence="5">Required for morphogenesis and for the elongation of the flagellar filament by facilitating polymerization of the flagellin monomers at the tip of growing filament. Forms a capping structure, which prevents flagellin subunits (transported through the central channel of the flagellum) from leaking out without polymerization at the distal end.</text>
</comment>
<gene>
    <name evidence="8" type="ORF">DJ021_07200</name>
</gene>